<dbReference type="AlphaFoldDB" id="A0A5J9UT32"/>
<dbReference type="Gramene" id="TVU26544">
    <property type="protein sequence ID" value="TVU26544"/>
    <property type="gene ID" value="EJB05_29096"/>
</dbReference>
<comment type="caution">
    <text evidence="2">The sequence shown here is derived from an EMBL/GenBank/DDBJ whole genome shotgun (WGS) entry which is preliminary data.</text>
</comment>
<dbReference type="EMBL" id="RWGY01000013">
    <property type="protein sequence ID" value="TVU26544.1"/>
    <property type="molecule type" value="Genomic_DNA"/>
</dbReference>
<evidence type="ECO:0000256" key="1">
    <source>
        <dbReference type="SAM" id="MobiDB-lite"/>
    </source>
</evidence>
<proteinExistence type="predicted"/>
<feature type="compositionally biased region" description="Basic residues" evidence="1">
    <location>
        <begin position="1"/>
        <end position="10"/>
    </location>
</feature>
<evidence type="ECO:0000313" key="3">
    <source>
        <dbReference type="Proteomes" id="UP000324897"/>
    </source>
</evidence>
<evidence type="ECO:0000313" key="2">
    <source>
        <dbReference type="EMBL" id="TVU26544.1"/>
    </source>
</evidence>
<dbReference type="Proteomes" id="UP000324897">
    <property type="component" value="Chromosome 2"/>
</dbReference>
<reference evidence="2 3" key="1">
    <citation type="journal article" date="2019" name="Sci. Rep.">
        <title>A high-quality genome of Eragrostis curvula grass provides insights into Poaceae evolution and supports new strategies to enhance forage quality.</title>
        <authorList>
            <person name="Carballo J."/>
            <person name="Santos B.A.C.M."/>
            <person name="Zappacosta D."/>
            <person name="Garbus I."/>
            <person name="Selva J.P."/>
            <person name="Gallo C.A."/>
            <person name="Diaz A."/>
            <person name="Albertini E."/>
            <person name="Caccamo M."/>
            <person name="Echenique V."/>
        </authorList>
    </citation>
    <scope>NUCLEOTIDE SEQUENCE [LARGE SCALE GENOMIC DNA]</scope>
    <source>
        <strain evidence="3">cv. Victoria</strain>
        <tissue evidence="2">Leaf</tissue>
    </source>
</reference>
<feature type="compositionally biased region" description="Basic residues" evidence="1">
    <location>
        <begin position="18"/>
        <end position="51"/>
    </location>
</feature>
<accession>A0A5J9UT32</accession>
<feature type="non-terminal residue" evidence="2">
    <location>
        <position position="1"/>
    </location>
</feature>
<feature type="region of interest" description="Disordered" evidence="1">
    <location>
        <begin position="1"/>
        <end position="81"/>
    </location>
</feature>
<organism evidence="2 3">
    <name type="scientific">Eragrostis curvula</name>
    <name type="common">weeping love grass</name>
    <dbReference type="NCBI Taxonomy" id="38414"/>
    <lineage>
        <taxon>Eukaryota</taxon>
        <taxon>Viridiplantae</taxon>
        <taxon>Streptophyta</taxon>
        <taxon>Embryophyta</taxon>
        <taxon>Tracheophyta</taxon>
        <taxon>Spermatophyta</taxon>
        <taxon>Magnoliopsida</taxon>
        <taxon>Liliopsida</taxon>
        <taxon>Poales</taxon>
        <taxon>Poaceae</taxon>
        <taxon>PACMAD clade</taxon>
        <taxon>Chloridoideae</taxon>
        <taxon>Eragrostideae</taxon>
        <taxon>Eragrostidinae</taxon>
        <taxon>Eragrostis</taxon>
    </lineage>
</organism>
<sequence>MKRRQAKRQKTITSKAICKQRSRSKNKGKPNKLQKRRESWKRRKKRSKTRHTKQDAKLSFSTNLQKRNNSKRNRLRRNFDNSISPSQSIKLIEVIHKILGKCISAFVTTTRQILHYASRKPIPQGFHEDKKIVKIEKEDGDTSCIYTPRKNILDAYKNISLSLI</sequence>
<gene>
    <name evidence="2" type="ORF">EJB05_29096</name>
</gene>
<protein>
    <submittedName>
        <fullName evidence="2">Uncharacterized protein</fullName>
    </submittedName>
</protein>
<name>A0A5J9UT32_9POAL</name>
<keyword evidence="3" id="KW-1185">Reference proteome</keyword>